<gene>
    <name evidence="1" type="ORF">Adt_10612</name>
</gene>
<proteinExistence type="predicted"/>
<protein>
    <submittedName>
        <fullName evidence="1">Uncharacterized protein</fullName>
    </submittedName>
</protein>
<dbReference type="Proteomes" id="UP001604336">
    <property type="component" value="Unassembled WGS sequence"/>
</dbReference>
<evidence type="ECO:0000313" key="1">
    <source>
        <dbReference type="EMBL" id="KAL2525558.1"/>
    </source>
</evidence>
<evidence type="ECO:0000313" key="2">
    <source>
        <dbReference type="Proteomes" id="UP001604336"/>
    </source>
</evidence>
<accession>A0ABD1UM78</accession>
<reference evidence="2" key="1">
    <citation type="submission" date="2024-07" db="EMBL/GenBank/DDBJ databases">
        <title>Two chromosome-level genome assemblies of Korean endemic species Abeliophyllum distichum and Forsythia ovata (Oleaceae).</title>
        <authorList>
            <person name="Jang H."/>
        </authorList>
    </citation>
    <scope>NUCLEOTIDE SEQUENCE [LARGE SCALE GENOMIC DNA]</scope>
</reference>
<dbReference type="EMBL" id="JBFOLK010000003">
    <property type="protein sequence ID" value="KAL2525558.1"/>
    <property type="molecule type" value="Genomic_DNA"/>
</dbReference>
<sequence length="101" mass="11441">MSHVKEVEDPKQTFKGHYNLQVKKLFENARVGKGEHRKLGDLDTVLFCGHVPSDSGGSFIAQPKYRLGYNPGPPRKIKVKKVYSNPIMIQIYATAEEKPEE</sequence>
<name>A0ABD1UM78_9LAMI</name>
<keyword evidence="2" id="KW-1185">Reference proteome</keyword>
<organism evidence="1 2">
    <name type="scientific">Abeliophyllum distichum</name>
    <dbReference type="NCBI Taxonomy" id="126358"/>
    <lineage>
        <taxon>Eukaryota</taxon>
        <taxon>Viridiplantae</taxon>
        <taxon>Streptophyta</taxon>
        <taxon>Embryophyta</taxon>
        <taxon>Tracheophyta</taxon>
        <taxon>Spermatophyta</taxon>
        <taxon>Magnoliopsida</taxon>
        <taxon>eudicotyledons</taxon>
        <taxon>Gunneridae</taxon>
        <taxon>Pentapetalae</taxon>
        <taxon>asterids</taxon>
        <taxon>lamiids</taxon>
        <taxon>Lamiales</taxon>
        <taxon>Oleaceae</taxon>
        <taxon>Forsythieae</taxon>
        <taxon>Abeliophyllum</taxon>
    </lineage>
</organism>
<dbReference type="AlphaFoldDB" id="A0ABD1UM78"/>
<comment type="caution">
    <text evidence="1">The sequence shown here is derived from an EMBL/GenBank/DDBJ whole genome shotgun (WGS) entry which is preliminary data.</text>
</comment>